<feature type="signal peptide" evidence="1">
    <location>
        <begin position="1"/>
        <end position="29"/>
    </location>
</feature>
<dbReference type="eggNOG" id="COG2984">
    <property type="taxonomic scope" value="Bacteria"/>
</dbReference>
<dbReference type="PANTHER" id="PTHR35271">
    <property type="entry name" value="ABC TRANSPORTER, SUBSTRATE-BINDING LIPOPROTEIN-RELATED"/>
    <property type="match status" value="1"/>
</dbReference>
<dbReference type="InterPro" id="IPR007487">
    <property type="entry name" value="ABC_transpt-TYRBP-like"/>
</dbReference>
<keyword evidence="1" id="KW-0732">Signal</keyword>
<evidence type="ECO:0008006" key="4">
    <source>
        <dbReference type="Google" id="ProtNLM"/>
    </source>
</evidence>
<dbReference type="PANTHER" id="PTHR35271:SF1">
    <property type="entry name" value="ABC TRANSPORTER, SUBSTRATE-BINDING LIPOPROTEIN"/>
    <property type="match status" value="1"/>
</dbReference>
<evidence type="ECO:0000313" key="3">
    <source>
        <dbReference type="Proteomes" id="UP000030661"/>
    </source>
</evidence>
<proteinExistence type="predicted"/>
<name>A0A081C462_VECG1</name>
<evidence type="ECO:0000313" key="2">
    <source>
        <dbReference type="EMBL" id="GAK59367.1"/>
    </source>
</evidence>
<dbReference type="AlphaFoldDB" id="A0A081C462"/>
<dbReference type="EMBL" id="DF820470">
    <property type="protein sequence ID" value="GAK59367.1"/>
    <property type="molecule type" value="Genomic_DNA"/>
</dbReference>
<dbReference type="Gene3D" id="3.40.50.2300">
    <property type="match status" value="2"/>
</dbReference>
<keyword evidence="3" id="KW-1185">Reference proteome</keyword>
<evidence type="ECO:0000256" key="1">
    <source>
        <dbReference type="SAM" id="SignalP"/>
    </source>
</evidence>
<reference evidence="2" key="1">
    <citation type="journal article" date="2015" name="PeerJ">
        <title>First genomic representation of candidate bacterial phylum KSB3 points to enhanced environmental sensing as a trigger of wastewater bulking.</title>
        <authorList>
            <person name="Sekiguchi Y."/>
            <person name="Ohashi A."/>
            <person name="Parks D.H."/>
            <person name="Yamauchi T."/>
            <person name="Tyson G.W."/>
            <person name="Hugenholtz P."/>
        </authorList>
    </citation>
    <scope>NUCLEOTIDE SEQUENCE [LARGE SCALE GENOMIC DNA]</scope>
</reference>
<dbReference type="Pfam" id="PF04392">
    <property type="entry name" value="ABC_sub_bind"/>
    <property type="match status" value="1"/>
</dbReference>
<dbReference type="HOGENOM" id="CLU_058196_4_2_0"/>
<organism evidence="2">
    <name type="scientific">Vecturithrix granuli</name>
    <dbReference type="NCBI Taxonomy" id="1499967"/>
    <lineage>
        <taxon>Bacteria</taxon>
        <taxon>Candidatus Moduliflexota</taxon>
        <taxon>Candidatus Vecturitrichia</taxon>
        <taxon>Candidatus Vecturitrichales</taxon>
        <taxon>Candidatus Vecturitrichaceae</taxon>
        <taxon>Candidatus Vecturithrix</taxon>
    </lineage>
</organism>
<gene>
    <name evidence="2" type="ORF">U27_06351</name>
</gene>
<dbReference type="Proteomes" id="UP000030661">
    <property type="component" value="Unassembled WGS sequence"/>
</dbReference>
<accession>A0A081C462</accession>
<sequence>MKHPKTLNETCAWLCVVCGLLLFSPQLFAAETFKILVLNSDAAVTKYQLSQEEFQKIVPFPVKAIDLGNKKWDAPAVEELLYDEDPDLVYCLGIKAYLIANKYVKNAPIVFSSIINWLRLPMTEKTYGVSNELPVGMEIMLFHYVFPEVQRIGVLYSKKYTQEWFKQASKEAKEMGIELVGSKVTDKKHVNSHLKKLLPEVDAYWLISDPTLMTEKQELFDILDLCHRTNKPVFSYHETFASFGAVLTVSVDDPTIGRQAAGIAMEVLAETTFDEKVQFPAGSYIVLNLKRVKEYGLSYNEDALGSINDILE</sequence>
<protein>
    <recommendedName>
        <fullName evidence="4">ABC transporter substrate-binding protein</fullName>
    </recommendedName>
</protein>
<dbReference type="STRING" id="1499967.U27_06351"/>
<feature type="chain" id="PRO_5001755531" description="ABC transporter substrate-binding protein" evidence="1">
    <location>
        <begin position="30"/>
        <end position="312"/>
    </location>
</feature>